<keyword evidence="1" id="KW-0472">Membrane</keyword>
<sequence length="137" mass="15386">MLFKEEFFMFRKLFGETETQQLNYLKPRIILVIVFVAVLLVGVVTHFMGIEPFSRTCMNISSLLYAVSAIVFGWHFLKSMFGFASLGALFSGNIVFGVVIMVVYFLLSAVLGLITLVLGIGRFIYLLVKKANQGLED</sequence>
<dbReference type="EMBL" id="ABCA03000055">
    <property type="protein sequence ID" value="EDR99609.1"/>
    <property type="molecule type" value="Genomic_DNA"/>
</dbReference>
<feature type="transmembrane region" description="Helical" evidence="1">
    <location>
        <begin position="29"/>
        <end position="50"/>
    </location>
</feature>
<feature type="transmembrane region" description="Helical" evidence="1">
    <location>
        <begin position="94"/>
        <end position="120"/>
    </location>
</feature>
<reference evidence="2" key="1">
    <citation type="submission" date="2007-10" db="EMBL/GenBank/DDBJ databases">
        <authorList>
            <person name="Fulton L."/>
            <person name="Clifton S."/>
            <person name="Fulton B."/>
            <person name="Xu J."/>
            <person name="Minx P."/>
            <person name="Pepin K.H."/>
            <person name="Johnson M."/>
            <person name="Thiruvilangam P."/>
            <person name="Bhonagiri V."/>
            <person name="Nash W.E."/>
            <person name="Mardis E.R."/>
            <person name="Wilson R.K."/>
        </authorList>
    </citation>
    <scope>NUCLEOTIDE SEQUENCE [LARGE SCALE GENOMIC DNA]</scope>
    <source>
        <strain evidence="2">DSM 15702</strain>
    </source>
</reference>
<dbReference type="AlphaFoldDB" id="B0MS41"/>
<dbReference type="Proteomes" id="UP000005326">
    <property type="component" value="Unassembled WGS sequence"/>
</dbReference>
<evidence type="ECO:0000313" key="2">
    <source>
        <dbReference type="EMBL" id="EDR99609.1"/>
    </source>
</evidence>
<feature type="transmembrane region" description="Helical" evidence="1">
    <location>
        <begin position="62"/>
        <end position="88"/>
    </location>
</feature>
<keyword evidence="3" id="KW-1185">Reference proteome</keyword>
<protein>
    <submittedName>
        <fullName evidence="2">Uncharacterized protein</fullName>
    </submittedName>
</protein>
<accession>B0MS41</accession>
<evidence type="ECO:0000256" key="1">
    <source>
        <dbReference type="SAM" id="Phobius"/>
    </source>
</evidence>
<keyword evidence="1" id="KW-1133">Transmembrane helix</keyword>
<evidence type="ECO:0000313" key="3">
    <source>
        <dbReference type="Proteomes" id="UP000005326"/>
    </source>
</evidence>
<reference evidence="2" key="2">
    <citation type="submission" date="2014-06" db="EMBL/GenBank/DDBJ databases">
        <title>Draft genome sequence of Eubacterium siraeum (DSM 15702).</title>
        <authorList>
            <person name="Sudarsanam P."/>
            <person name="Ley R."/>
            <person name="Guruge J."/>
            <person name="Turnbaugh P.J."/>
            <person name="Mahowald M."/>
            <person name="Liep D."/>
            <person name="Gordon J."/>
        </authorList>
    </citation>
    <scope>NUCLEOTIDE SEQUENCE</scope>
    <source>
        <strain evidence="2">DSM 15702</strain>
    </source>
</reference>
<proteinExistence type="predicted"/>
<keyword evidence="1" id="KW-0812">Transmembrane</keyword>
<comment type="caution">
    <text evidence="2">The sequence shown here is derived from an EMBL/GenBank/DDBJ whole genome shotgun (WGS) entry which is preliminary data.</text>
</comment>
<gene>
    <name evidence="2" type="ORF">EUBSIR_02678</name>
</gene>
<organism evidence="2 3">
    <name type="scientific">[Eubacterium] siraeum DSM 15702</name>
    <dbReference type="NCBI Taxonomy" id="428128"/>
    <lineage>
        <taxon>Bacteria</taxon>
        <taxon>Bacillati</taxon>
        <taxon>Bacillota</taxon>
        <taxon>Clostridia</taxon>
        <taxon>Eubacteriales</taxon>
        <taxon>Oscillospiraceae</taxon>
        <taxon>Oscillospiraceae incertae sedis</taxon>
    </lineage>
</organism>
<name>B0MS41_9FIRM</name>